<dbReference type="EMBL" id="CP071382">
    <property type="protein sequence ID" value="QSV47414.1"/>
    <property type="molecule type" value="Genomic_DNA"/>
</dbReference>
<proteinExistence type="predicted"/>
<dbReference type="Proteomes" id="UP000663651">
    <property type="component" value="Chromosome"/>
</dbReference>
<keyword evidence="3" id="KW-1185">Reference proteome</keyword>
<evidence type="ECO:0000313" key="2">
    <source>
        <dbReference type="EMBL" id="QSV47414.1"/>
    </source>
</evidence>
<keyword evidence="1" id="KW-0732">Signal</keyword>
<feature type="signal peptide" evidence="1">
    <location>
        <begin position="1"/>
        <end position="20"/>
    </location>
</feature>
<evidence type="ECO:0000313" key="3">
    <source>
        <dbReference type="Proteomes" id="UP000663651"/>
    </source>
</evidence>
<accession>A0ABX7Q7Q7</accession>
<reference evidence="2 3" key="1">
    <citation type="submission" date="2021-03" db="EMBL/GenBank/DDBJ databases">
        <title>Geobacter metallireducens gen. nov. sp. nov., a microorganism capable of coupling the complete oxidation of organic compounds to the reduction of iron and other metals.</title>
        <authorList>
            <person name="Li Y."/>
        </authorList>
    </citation>
    <scope>NUCLEOTIDE SEQUENCE [LARGE SCALE GENOMIC DNA]</scope>
    <source>
        <strain evidence="2 3">Jerry-YX</strain>
    </source>
</reference>
<organism evidence="2 3">
    <name type="scientific">Geobacter benzoatilyticus</name>
    <dbReference type="NCBI Taxonomy" id="2815309"/>
    <lineage>
        <taxon>Bacteria</taxon>
        <taxon>Pseudomonadati</taxon>
        <taxon>Thermodesulfobacteriota</taxon>
        <taxon>Desulfuromonadia</taxon>
        <taxon>Geobacterales</taxon>
        <taxon>Geobacteraceae</taxon>
        <taxon>Geobacter</taxon>
    </lineage>
</organism>
<gene>
    <name evidence="2" type="ORF">JZM60_11880</name>
</gene>
<evidence type="ECO:0000256" key="1">
    <source>
        <dbReference type="SAM" id="SignalP"/>
    </source>
</evidence>
<name>A0ABX7Q7Q7_9BACT</name>
<protein>
    <recommendedName>
        <fullName evidence="4">Bacterial repeat domain-containing protein</fullName>
    </recommendedName>
</protein>
<feature type="chain" id="PRO_5045265806" description="Bacterial repeat domain-containing protein" evidence="1">
    <location>
        <begin position="21"/>
        <end position="325"/>
    </location>
</feature>
<evidence type="ECO:0008006" key="4">
    <source>
        <dbReference type="Google" id="ProtNLM"/>
    </source>
</evidence>
<sequence>MVVASCGLLVLGTLARNADAALNDKAIVTVGITPSLSPLGSIFIDLLIPAGTSFVSAAPINEADSPNSFYISEAISAEPINHAYLLWMNDYGITTTANPVVMFEYDIPAGQTPSFDVYPGPDSVSLMDVNDIEISDPLSRIVLTTTYQHPVNVTVKGVGSGTITSTSGTPATPGNIACTSDTCTSWFDHDGQVTLIPVPSIDSYFKSWTGGGCSGNGNCVISSLSTATDIQAEFARLQPVRIAGTSPVYYDTLQGAYNAATTGAVIQALTTTSTPLGTLTMNGGKAVTLKGGYNGDFSSNSGYTTSVGTLTVVNGTLIVENVVVN</sequence>